<dbReference type="HOGENOM" id="CLU_013771_0_0_9"/>
<accession>M5AEZ6</accession>
<evidence type="ECO:0000256" key="3">
    <source>
        <dbReference type="SAM" id="Phobius"/>
    </source>
</evidence>
<protein>
    <submittedName>
        <fullName evidence="5">Exo-glucosaminidase lytG</fullName>
    </submittedName>
</protein>
<evidence type="ECO:0000313" key="5">
    <source>
        <dbReference type="EMBL" id="BAN07418.1"/>
    </source>
</evidence>
<dbReference type="PATRIC" id="fig|1001583.3.peg.1771"/>
<dbReference type="PANTHER" id="PTHR33308">
    <property type="entry name" value="PEPTIDOGLYCAN HYDROLASE FLGJ"/>
    <property type="match status" value="1"/>
</dbReference>
<evidence type="ECO:0000313" key="6">
    <source>
        <dbReference type="Proteomes" id="UP000012042"/>
    </source>
</evidence>
<keyword evidence="3" id="KW-0472">Membrane</keyword>
<name>M5AEZ6_LEVBR</name>
<keyword evidence="3" id="KW-1133">Transmembrane helix</keyword>
<proteinExistence type="inferred from homology"/>
<dbReference type="Gene3D" id="1.10.530.10">
    <property type="match status" value="1"/>
</dbReference>
<comment type="similarity">
    <text evidence="1">Belongs to the glycosyl hydrolase 73 family.</text>
</comment>
<feature type="domain" description="Mannosyl-glycoprotein endo-beta-N-acetylglucosamidase-like" evidence="4">
    <location>
        <begin position="83"/>
        <end position="233"/>
    </location>
</feature>
<dbReference type="InterPro" id="IPR002901">
    <property type="entry name" value="MGlyc_endo_b_GlcNAc-like_dom"/>
</dbReference>
<keyword evidence="3" id="KW-0812">Transmembrane</keyword>
<dbReference type="InterPro" id="IPR051056">
    <property type="entry name" value="Glycosyl_Hydrolase_73"/>
</dbReference>
<gene>
    <name evidence="5" type="ORF">LVISKB_1783</name>
</gene>
<evidence type="ECO:0000259" key="4">
    <source>
        <dbReference type="SMART" id="SM00047"/>
    </source>
</evidence>
<organism evidence="5 6">
    <name type="scientific">Levilactobacillus brevis KB290</name>
    <dbReference type="NCBI Taxonomy" id="1001583"/>
    <lineage>
        <taxon>Bacteria</taxon>
        <taxon>Bacillati</taxon>
        <taxon>Bacillota</taxon>
        <taxon>Bacilli</taxon>
        <taxon>Lactobacillales</taxon>
        <taxon>Lactobacillaceae</taxon>
        <taxon>Levilactobacillus</taxon>
    </lineage>
</organism>
<sequence>MRVSSIEPMRSETRYNKSIITENGGTWVPKHRRKSRKKTNSPVTATWIFVIVLLVLGGGLLIRGKIKTEIQSTRINQTSSQTTDGETAAQQKFIKKMAAPAVRVYQQNGQVLPSIVIAQAILESSWGTSGLFLQANNPFGVKGAYQGSSKSFPTTEYVNGKKITVQANFRNYPNLTAAILDHDALLKKSYFKQTVTDYKTAAKLLQSNGYATDPKYAKKLENVIATYNLNQYDT</sequence>
<keyword evidence="2" id="KW-0378">Hydrolase</keyword>
<evidence type="ECO:0000256" key="1">
    <source>
        <dbReference type="ARBA" id="ARBA00010266"/>
    </source>
</evidence>
<feature type="transmembrane region" description="Helical" evidence="3">
    <location>
        <begin position="42"/>
        <end position="62"/>
    </location>
</feature>
<dbReference type="Proteomes" id="UP000012042">
    <property type="component" value="Chromosome"/>
</dbReference>
<dbReference type="AlphaFoldDB" id="M5AEZ6"/>
<dbReference type="Gene3D" id="4.10.80.30">
    <property type="entry name" value="DNA polymerase, domain 6"/>
    <property type="match status" value="1"/>
</dbReference>
<dbReference type="PANTHER" id="PTHR33308:SF9">
    <property type="entry name" value="PEPTIDOGLYCAN HYDROLASE FLGJ"/>
    <property type="match status" value="1"/>
</dbReference>
<dbReference type="EMBL" id="AP012167">
    <property type="protein sequence ID" value="BAN07418.1"/>
    <property type="molecule type" value="Genomic_DNA"/>
</dbReference>
<dbReference type="SMART" id="SM00047">
    <property type="entry name" value="LYZ2"/>
    <property type="match status" value="1"/>
</dbReference>
<evidence type="ECO:0000256" key="2">
    <source>
        <dbReference type="ARBA" id="ARBA00022801"/>
    </source>
</evidence>
<dbReference type="GO" id="GO:0004040">
    <property type="term" value="F:amidase activity"/>
    <property type="evidence" value="ECO:0007669"/>
    <property type="project" value="InterPro"/>
</dbReference>
<reference evidence="5 6" key="1">
    <citation type="journal article" date="2013" name="PLoS ONE">
        <title>Genomic Analysis by Deep Sequencing of the Probiotic Lactobacillus brevis KB290 Harboring Nine Plasmids Reveals Genomic Stability.</title>
        <authorList>
            <person name="Fukao M."/>
            <person name="Oshima K."/>
            <person name="Morita H."/>
            <person name="Toh H."/>
            <person name="Suda W."/>
            <person name="Kim S.W."/>
            <person name="Suzuki S."/>
            <person name="Yakabe T."/>
            <person name="Hattori M."/>
            <person name="Yajima N."/>
        </authorList>
    </citation>
    <scope>NUCLEOTIDE SEQUENCE [LARGE SCALE GENOMIC DNA]</scope>
    <source>
        <strain evidence="5 6">KB290</strain>
    </source>
</reference>
<dbReference type="Pfam" id="PF01832">
    <property type="entry name" value="Glucosaminidase"/>
    <property type="match status" value="1"/>
</dbReference>
<dbReference type="KEGG" id="lbk:LVISKB_1783"/>